<evidence type="ECO:0000256" key="4">
    <source>
        <dbReference type="ARBA" id="ARBA00022857"/>
    </source>
</evidence>
<evidence type="ECO:0000256" key="1">
    <source>
        <dbReference type="ARBA" id="ARBA00004141"/>
    </source>
</evidence>
<dbReference type="Gene3D" id="3.40.50.1220">
    <property type="entry name" value="TPP-binding domain"/>
    <property type="match status" value="1"/>
</dbReference>
<keyword evidence="4" id="KW-0521">NADP</keyword>
<keyword evidence="5" id="KW-1278">Translocase</keyword>
<name>A0A1Y6HCG0_9XANT</name>
<dbReference type="EC" id="7.1.1.1" evidence="2"/>
<protein>
    <recommendedName>
        <fullName evidence="2">proton-translocating NAD(P)(+) transhydrogenase</fullName>
        <ecNumber evidence="2">7.1.1.1</ecNumber>
    </recommendedName>
</protein>
<feature type="domain" description="NADP transhydrogenase beta-like" evidence="10">
    <location>
        <begin position="12"/>
        <end position="52"/>
    </location>
</feature>
<dbReference type="eggNOG" id="COG1282">
    <property type="taxonomic scope" value="Bacteria"/>
</dbReference>
<proteinExistence type="predicted"/>
<keyword evidence="3" id="KW-0812">Transmembrane</keyword>
<dbReference type="InterPro" id="IPR029035">
    <property type="entry name" value="DHS-like_NAD/FAD-binding_dom"/>
</dbReference>
<sequence length="52" mass="5563">MSERFRSAVHLYDSIADMDDIDPECASTDVSLVIGAKDVVNPVAKTDPASPI</sequence>
<keyword evidence="6" id="KW-1133">Transmembrane helix</keyword>
<evidence type="ECO:0000256" key="3">
    <source>
        <dbReference type="ARBA" id="ARBA00022692"/>
    </source>
</evidence>
<evidence type="ECO:0000313" key="14">
    <source>
        <dbReference type="Proteomes" id="UP000195953"/>
    </source>
</evidence>
<dbReference type="Proteomes" id="UP000195953">
    <property type="component" value="Chromosome 1"/>
</dbReference>
<keyword evidence="13" id="KW-1185">Reference proteome</keyword>
<comment type="catalytic activity">
    <reaction evidence="9">
        <text>NAD(+) + NADPH + H(+)(in) = NADH + NADP(+) + H(+)(out)</text>
        <dbReference type="Rhea" id="RHEA:47992"/>
        <dbReference type="ChEBI" id="CHEBI:15378"/>
        <dbReference type="ChEBI" id="CHEBI:57540"/>
        <dbReference type="ChEBI" id="CHEBI:57783"/>
        <dbReference type="ChEBI" id="CHEBI:57945"/>
        <dbReference type="ChEBI" id="CHEBI:58349"/>
        <dbReference type="EC" id="7.1.1.1"/>
    </reaction>
</comment>
<dbReference type="Proteomes" id="UP000195877">
    <property type="component" value="Chromosome 1"/>
</dbReference>
<organism evidence="12 14">
    <name type="scientific">Xanthomonas fragariae</name>
    <dbReference type="NCBI Taxonomy" id="48664"/>
    <lineage>
        <taxon>Bacteria</taxon>
        <taxon>Pseudomonadati</taxon>
        <taxon>Pseudomonadota</taxon>
        <taxon>Gammaproteobacteria</taxon>
        <taxon>Lysobacterales</taxon>
        <taxon>Lysobacteraceae</taxon>
        <taxon>Xanthomonas</taxon>
    </lineage>
</organism>
<dbReference type="Pfam" id="PF02233">
    <property type="entry name" value="PNTB"/>
    <property type="match status" value="1"/>
</dbReference>
<dbReference type="InterPro" id="IPR034300">
    <property type="entry name" value="PNTB-like"/>
</dbReference>
<evidence type="ECO:0000256" key="9">
    <source>
        <dbReference type="ARBA" id="ARBA00048202"/>
    </source>
</evidence>
<keyword evidence="12" id="KW-0560">Oxidoreductase</keyword>
<evidence type="ECO:0000256" key="8">
    <source>
        <dbReference type="ARBA" id="ARBA00023136"/>
    </source>
</evidence>
<evidence type="ECO:0000256" key="5">
    <source>
        <dbReference type="ARBA" id="ARBA00022967"/>
    </source>
</evidence>
<evidence type="ECO:0000256" key="7">
    <source>
        <dbReference type="ARBA" id="ARBA00023027"/>
    </source>
</evidence>
<accession>A0A1Y6HCG0</accession>
<evidence type="ECO:0000313" key="11">
    <source>
        <dbReference type="EMBL" id="SMR00211.1"/>
    </source>
</evidence>
<gene>
    <name evidence="11" type="primary">pntB</name>
    <name evidence="12" type="ORF">PD5205_01024</name>
    <name evidence="11" type="ORF">PD885_02989</name>
</gene>
<reference evidence="12 14" key="2">
    <citation type="submission" date="2017-05" db="EMBL/GenBank/DDBJ databases">
        <authorList>
            <person name="Song R."/>
            <person name="Chenine A.L."/>
            <person name="Ruprecht R.M."/>
        </authorList>
    </citation>
    <scope>NUCLEOTIDE SEQUENCE [LARGE SCALE GENOMIC DNA]</scope>
    <source>
        <strain evidence="12">PD5205</strain>
    </source>
</reference>
<comment type="subcellular location">
    <subcellularLocation>
        <location evidence="1">Membrane</location>
        <topology evidence="1">Multi-pass membrane protein</topology>
    </subcellularLocation>
</comment>
<evidence type="ECO:0000313" key="13">
    <source>
        <dbReference type="Proteomes" id="UP000195877"/>
    </source>
</evidence>
<keyword evidence="7" id="KW-0520">NAD</keyword>
<dbReference type="SUPFAM" id="SSF52467">
    <property type="entry name" value="DHS-like NAD/FAD-binding domain"/>
    <property type="match status" value="1"/>
</dbReference>
<evidence type="ECO:0000259" key="10">
    <source>
        <dbReference type="Pfam" id="PF02233"/>
    </source>
</evidence>
<evidence type="ECO:0000256" key="6">
    <source>
        <dbReference type="ARBA" id="ARBA00022989"/>
    </source>
</evidence>
<dbReference type="GO" id="GO:0008750">
    <property type="term" value="F:proton-translocating NAD(P)+ transhydrogenase activity"/>
    <property type="evidence" value="ECO:0007669"/>
    <property type="project" value="UniProtKB-EC"/>
</dbReference>
<dbReference type="EMBL" id="LT853885">
    <property type="protein sequence ID" value="SMR02343.1"/>
    <property type="molecule type" value="Genomic_DNA"/>
</dbReference>
<dbReference type="EMBL" id="LT853882">
    <property type="protein sequence ID" value="SMR00211.1"/>
    <property type="molecule type" value="Genomic_DNA"/>
</dbReference>
<reference evidence="11 13" key="1">
    <citation type="submission" date="2017-05" db="EMBL/GenBank/DDBJ databases">
        <authorList>
            <person name="Blom J."/>
        </authorList>
    </citation>
    <scope>NUCLEOTIDE SEQUENCE [LARGE SCALE GENOMIC DNA]</scope>
    <source>
        <strain evidence="11">PD885</strain>
    </source>
</reference>
<dbReference type="AlphaFoldDB" id="A0A1Y6HCG0"/>
<keyword evidence="8" id="KW-0472">Membrane</keyword>
<evidence type="ECO:0000256" key="2">
    <source>
        <dbReference type="ARBA" id="ARBA00012943"/>
    </source>
</evidence>
<evidence type="ECO:0000313" key="12">
    <source>
        <dbReference type="EMBL" id="SMR02343.1"/>
    </source>
</evidence>
<dbReference type="GO" id="GO:0016491">
    <property type="term" value="F:oxidoreductase activity"/>
    <property type="evidence" value="ECO:0007669"/>
    <property type="project" value="UniProtKB-KW"/>
</dbReference>
<dbReference type="GO" id="GO:0016020">
    <property type="term" value="C:membrane"/>
    <property type="evidence" value="ECO:0007669"/>
    <property type="project" value="UniProtKB-SubCell"/>
</dbReference>